<dbReference type="ExpressionAtlas" id="A0A0Q3E5K8">
    <property type="expression patterns" value="baseline"/>
</dbReference>
<dbReference type="EMBL" id="CM000884">
    <property type="protein sequence ID" value="KQJ81484.1"/>
    <property type="molecule type" value="Genomic_DNA"/>
</dbReference>
<accession>A0A0Q3E5K8</accession>
<gene>
    <name evidence="4" type="primary">LOC104585251</name>
    <name evidence="3" type="ORF">BRADI_5g01030v3</name>
</gene>
<dbReference type="AlphaFoldDB" id="A0A0Q3E5K8"/>
<keyword evidence="1" id="KW-0472">Membrane</keyword>
<dbReference type="InterPro" id="IPR007658">
    <property type="entry name" value="DUF594"/>
</dbReference>
<dbReference type="OrthoDB" id="689418at2759"/>
<organism evidence="3">
    <name type="scientific">Brachypodium distachyon</name>
    <name type="common">Purple false brome</name>
    <name type="synonym">Trachynia distachya</name>
    <dbReference type="NCBI Taxonomy" id="15368"/>
    <lineage>
        <taxon>Eukaryota</taxon>
        <taxon>Viridiplantae</taxon>
        <taxon>Streptophyta</taxon>
        <taxon>Embryophyta</taxon>
        <taxon>Tracheophyta</taxon>
        <taxon>Spermatophyta</taxon>
        <taxon>Magnoliopsida</taxon>
        <taxon>Liliopsida</taxon>
        <taxon>Poales</taxon>
        <taxon>Poaceae</taxon>
        <taxon>BOP clade</taxon>
        <taxon>Pooideae</taxon>
        <taxon>Stipodae</taxon>
        <taxon>Brachypodieae</taxon>
        <taxon>Brachypodium</taxon>
    </lineage>
</organism>
<feature type="transmembrane region" description="Helical" evidence="1">
    <location>
        <begin position="12"/>
        <end position="30"/>
    </location>
</feature>
<dbReference type="Proteomes" id="UP000008810">
    <property type="component" value="Chromosome 5"/>
</dbReference>
<feature type="transmembrane region" description="Helical" evidence="1">
    <location>
        <begin position="133"/>
        <end position="151"/>
    </location>
</feature>
<feature type="transmembrane region" description="Helical" evidence="1">
    <location>
        <begin position="108"/>
        <end position="127"/>
    </location>
</feature>
<proteinExistence type="predicted"/>
<dbReference type="Pfam" id="PF04578">
    <property type="entry name" value="DUF594"/>
    <property type="match status" value="1"/>
</dbReference>
<feature type="transmembrane region" description="Helical" evidence="1">
    <location>
        <begin position="80"/>
        <end position="101"/>
    </location>
</feature>
<feature type="transmembrane region" description="Helical" evidence="1">
    <location>
        <begin position="42"/>
        <end position="65"/>
    </location>
</feature>
<dbReference type="Gramene" id="KQJ81484">
    <property type="protein sequence ID" value="KQJ81484"/>
    <property type="gene ID" value="BRADI_5g01030v3"/>
</dbReference>
<evidence type="ECO:0000259" key="2">
    <source>
        <dbReference type="Pfam" id="PF13968"/>
    </source>
</evidence>
<evidence type="ECO:0000313" key="3">
    <source>
        <dbReference type="EMBL" id="KQJ81484.1"/>
    </source>
</evidence>
<keyword evidence="1" id="KW-1133">Transmembrane helix</keyword>
<reference evidence="3 4" key="1">
    <citation type="journal article" date="2010" name="Nature">
        <title>Genome sequencing and analysis of the model grass Brachypodium distachyon.</title>
        <authorList>
            <consortium name="International Brachypodium Initiative"/>
        </authorList>
    </citation>
    <scope>NUCLEOTIDE SEQUENCE [LARGE SCALE GENOMIC DNA]</scope>
    <source>
        <strain evidence="3">Bd21</strain>
        <strain evidence="4">cv. Bd21</strain>
    </source>
</reference>
<dbReference type="EnsemblPlants" id="KQJ81484">
    <property type="protein sequence ID" value="KQJ81484"/>
    <property type="gene ID" value="BRADI_5g01030v3"/>
</dbReference>
<sequence>MGGLAELWDVWGAEFLLLSSLLLQVFLLIFTELRRCVSGALLSAALNGILWLLYLLADSVAIYILGHMSLSSKPHEQQQIMAFWASLLMVHLGGQDTITAYAMEDNNLWLRHLFILLVQAAGAAYVLRKYGSGVLLAAAILMFLVGVAKYCERIYALKFAGLDTIGKFLNGFEVMSRDISYPVPASLDAEEVLQGAHDLLPLSMSQFLHFQINLSDFQITAIFAYHDRTNPDGSIGRSMLLQLLGMQLSLVRDILYTKTVVIHTRRRDTVVTYILLAGAFFLEAASLLRVAMSTWTCAWLRAAGWNCLHAAVVYLRRCVMVAHNCRRWSGSIGQQDLLPFKRDGKTGVCYAIASCFGLEKRWNRLRFTDYVVISHVMEDLLLQEVQRMVEACGENVHTLWGYRGQLARGTWGAEVYDLLGVDEIGFDGSILAWHYATDAFLHFFDLCMLERDCIQSESEDLARVPHMKSSVLGMLPEERELQKPVAELIRTLSRYMVFLLAERPHLLPSPVRRGHYDFFIAQFKEFPDIEPGDSVPYDIRPEVELAKKLLARCEEKKEPVAKVLGVISGVWVEMLCYAAGHCSNDSHGRQLSSGTEFITVVWFLTTALYKRFHYNDRQDSRRVQRRNWLRYPVKY</sequence>
<feature type="transmembrane region" description="Helical" evidence="1">
    <location>
        <begin position="270"/>
        <end position="292"/>
    </location>
</feature>
<dbReference type="InterPro" id="IPR025315">
    <property type="entry name" value="DUF4220"/>
</dbReference>
<protein>
    <recommendedName>
        <fullName evidence="2">DUF4220 domain-containing protein</fullName>
    </recommendedName>
</protein>
<keyword evidence="5" id="KW-1185">Reference proteome</keyword>
<reference evidence="3" key="2">
    <citation type="submission" date="2017-06" db="EMBL/GenBank/DDBJ databases">
        <title>WGS assembly of Brachypodium distachyon.</title>
        <authorList>
            <consortium name="The International Brachypodium Initiative"/>
            <person name="Lucas S."/>
            <person name="Harmon-Smith M."/>
            <person name="Lail K."/>
            <person name="Tice H."/>
            <person name="Grimwood J."/>
            <person name="Bruce D."/>
            <person name="Barry K."/>
            <person name="Shu S."/>
            <person name="Lindquist E."/>
            <person name="Wang M."/>
            <person name="Pitluck S."/>
            <person name="Vogel J.P."/>
            <person name="Garvin D.F."/>
            <person name="Mockler T.C."/>
            <person name="Schmutz J."/>
            <person name="Rokhsar D."/>
            <person name="Bevan M.W."/>
        </authorList>
    </citation>
    <scope>NUCLEOTIDE SEQUENCE</scope>
    <source>
        <strain evidence="3">Bd21</strain>
    </source>
</reference>
<evidence type="ECO:0000313" key="4">
    <source>
        <dbReference type="EnsemblPlants" id="KQJ81484"/>
    </source>
</evidence>
<evidence type="ECO:0000313" key="5">
    <source>
        <dbReference type="Proteomes" id="UP000008810"/>
    </source>
</evidence>
<name>A0A0Q3E5K8_BRADI</name>
<keyword evidence="1" id="KW-0812">Transmembrane</keyword>
<dbReference type="Pfam" id="PF13968">
    <property type="entry name" value="DUF4220"/>
    <property type="match status" value="1"/>
</dbReference>
<evidence type="ECO:0000256" key="1">
    <source>
        <dbReference type="SAM" id="Phobius"/>
    </source>
</evidence>
<reference evidence="4" key="3">
    <citation type="submission" date="2018-08" db="UniProtKB">
        <authorList>
            <consortium name="EnsemblPlants"/>
        </authorList>
    </citation>
    <scope>IDENTIFICATION</scope>
    <source>
        <strain evidence="4">cv. Bd21</strain>
    </source>
</reference>
<dbReference type="PANTHER" id="PTHR31325">
    <property type="entry name" value="OS01G0798800 PROTEIN-RELATED"/>
    <property type="match status" value="1"/>
</dbReference>
<feature type="domain" description="DUF4220" evidence="2">
    <location>
        <begin position="51"/>
        <end position="338"/>
    </location>
</feature>